<dbReference type="CDD" id="cd03257">
    <property type="entry name" value="ABC_NikE_OppD_transporters"/>
    <property type="match status" value="1"/>
</dbReference>
<dbReference type="GO" id="GO:0055085">
    <property type="term" value="P:transmembrane transport"/>
    <property type="evidence" value="ECO:0007669"/>
    <property type="project" value="UniProtKB-ARBA"/>
</dbReference>
<dbReference type="PROSITE" id="PS00211">
    <property type="entry name" value="ABC_TRANSPORTER_1"/>
    <property type="match status" value="1"/>
</dbReference>
<dbReference type="InterPro" id="IPR050319">
    <property type="entry name" value="ABC_transp_ATP-bind"/>
</dbReference>
<evidence type="ECO:0000259" key="6">
    <source>
        <dbReference type="PROSITE" id="PS50893"/>
    </source>
</evidence>
<keyword evidence="5 7" id="KW-0067">ATP-binding</keyword>
<keyword evidence="3" id="KW-0813">Transport</keyword>
<dbReference type="InterPro" id="IPR027417">
    <property type="entry name" value="P-loop_NTPase"/>
</dbReference>
<dbReference type="InterPro" id="IPR003593">
    <property type="entry name" value="AAA+_ATPase"/>
</dbReference>
<feature type="domain" description="ABC transporter" evidence="6">
    <location>
        <begin position="7"/>
        <end position="257"/>
    </location>
</feature>
<comment type="similarity">
    <text evidence="2">Belongs to the ABC transporter superfamily.</text>
</comment>
<dbReference type="GO" id="GO:0005886">
    <property type="term" value="C:plasma membrane"/>
    <property type="evidence" value="ECO:0007669"/>
    <property type="project" value="UniProtKB-SubCell"/>
</dbReference>
<evidence type="ECO:0000256" key="4">
    <source>
        <dbReference type="ARBA" id="ARBA00022741"/>
    </source>
</evidence>
<dbReference type="Proteomes" id="UP000294664">
    <property type="component" value="Unassembled WGS sequence"/>
</dbReference>
<dbReference type="GO" id="GO:0015833">
    <property type="term" value="P:peptide transport"/>
    <property type="evidence" value="ECO:0007669"/>
    <property type="project" value="InterPro"/>
</dbReference>
<dbReference type="GO" id="GO:0016887">
    <property type="term" value="F:ATP hydrolysis activity"/>
    <property type="evidence" value="ECO:0007669"/>
    <property type="project" value="InterPro"/>
</dbReference>
<keyword evidence="4" id="KW-0547">Nucleotide-binding</keyword>
<dbReference type="PANTHER" id="PTHR43776:SF7">
    <property type="entry name" value="D,D-DIPEPTIDE TRANSPORT ATP-BINDING PROTEIN DDPF-RELATED"/>
    <property type="match status" value="1"/>
</dbReference>
<sequence length="340" mass="36419">MSALLEVRDLKVHFPVGGGLFGKPAGVVHAVDGVSLTLARNEILAVVGESGCGKSTLARAVLGLTAPTAGDVLLDGESVLGLSDVALRRYRRAVQMVFQDPFESLNPRKTVFATLAQPLRIHGIVPMADLRTEAARLLEAVGLAPGAPYLDRYPHQFSGGQRQRICIARSIAVRPRVIVADEAVSALDISIRAQILALMKTLQGEMGLSYVFITHDLGVVRSLCDRVCVMYLGQIVEEGPTERIFAQPRHPYTAALVEACPLPDPRRARAKAAPPLSGDIPSPLKPPPGCRFHTRCPVARPVCATEPPPERRFAGGQVARCHFAEEAATWPFGRLGAAAA</sequence>
<accession>A0A4R3M842</accession>
<reference evidence="7 8" key="1">
    <citation type="submission" date="2019-03" db="EMBL/GenBank/DDBJ databases">
        <title>Genomic Encyclopedia of Type Strains, Phase IV (KMG-IV): sequencing the most valuable type-strain genomes for metagenomic binning, comparative biology and taxonomic classification.</title>
        <authorList>
            <person name="Goeker M."/>
        </authorList>
    </citation>
    <scope>NUCLEOTIDE SEQUENCE [LARGE SCALE GENOMIC DNA]</scope>
    <source>
        <strain evidence="7 8">DSM 9035</strain>
    </source>
</reference>
<dbReference type="SUPFAM" id="SSF52540">
    <property type="entry name" value="P-loop containing nucleoside triphosphate hydrolases"/>
    <property type="match status" value="1"/>
</dbReference>
<protein>
    <submittedName>
        <fullName evidence="7">Oligopeptide transport system ATP-binding protein</fullName>
    </submittedName>
</protein>
<comment type="caution">
    <text evidence="7">The sequence shown here is derived from an EMBL/GenBank/DDBJ whole genome shotgun (WGS) entry which is preliminary data.</text>
</comment>
<name>A0A4R3M842_9HYPH</name>
<proteinExistence type="inferred from homology"/>
<dbReference type="PROSITE" id="PS50893">
    <property type="entry name" value="ABC_TRANSPORTER_2"/>
    <property type="match status" value="1"/>
</dbReference>
<evidence type="ECO:0000256" key="3">
    <source>
        <dbReference type="ARBA" id="ARBA00022448"/>
    </source>
</evidence>
<keyword evidence="8" id="KW-1185">Reference proteome</keyword>
<comment type="subcellular location">
    <subcellularLocation>
        <location evidence="1">Cell inner membrane</location>
        <topology evidence="1">Peripheral membrane protein</topology>
    </subcellularLocation>
</comment>
<dbReference type="Pfam" id="PF00005">
    <property type="entry name" value="ABC_tran"/>
    <property type="match status" value="1"/>
</dbReference>
<dbReference type="FunFam" id="3.40.50.300:FF:000016">
    <property type="entry name" value="Oligopeptide ABC transporter ATP-binding component"/>
    <property type="match status" value="1"/>
</dbReference>
<dbReference type="PANTHER" id="PTHR43776">
    <property type="entry name" value="TRANSPORT ATP-BINDING PROTEIN"/>
    <property type="match status" value="1"/>
</dbReference>
<dbReference type="Gene3D" id="3.40.50.300">
    <property type="entry name" value="P-loop containing nucleotide triphosphate hydrolases"/>
    <property type="match status" value="1"/>
</dbReference>
<dbReference type="EMBL" id="SMAI01000001">
    <property type="protein sequence ID" value="TCT07807.1"/>
    <property type="molecule type" value="Genomic_DNA"/>
</dbReference>
<dbReference type="SMART" id="SM00382">
    <property type="entry name" value="AAA"/>
    <property type="match status" value="1"/>
</dbReference>
<evidence type="ECO:0000313" key="7">
    <source>
        <dbReference type="EMBL" id="TCT07807.1"/>
    </source>
</evidence>
<dbReference type="Pfam" id="PF08352">
    <property type="entry name" value="oligo_HPY"/>
    <property type="match status" value="1"/>
</dbReference>
<dbReference type="InterPro" id="IPR017871">
    <property type="entry name" value="ABC_transporter-like_CS"/>
</dbReference>
<dbReference type="GO" id="GO:0005524">
    <property type="term" value="F:ATP binding"/>
    <property type="evidence" value="ECO:0007669"/>
    <property type="project" value="UniProtKB-KW"/>
</dbReference>
<evidence type="ECO:0000256" key="1">
    <source>
        <dbReference type="ARBA" id="ARBA00004417"/>
    </source>
</evidence>
<dbReference type="NCBIfam" id="TIGR01727">
    <property type="entry name" value="oligo_HPY"/>
    <property type="match status" value="1"/>
</dbReference>
<evidence type="ECO:0000256" key="2">
    <source>
        <dbReference type="ARBA" id="ARBA00005417"/>
    </source>
</evidence>
<evidence type="ECO:0000313" key="8">
    <source>
        <dbReference type="Proteomes" id="UP000294664"/>
    </source>
</evidence>
<dbReference type="RefSeq" id="WP_132029091.1">
    <property type="nucleotide sequence ID" value="NZ_SMAI01000001.1"/>
</dbReference>
<evidence type="ECO:0000256" key="5">
    <source>
        <dbReference type="ARBA" id="ARBA00022840"/>
    </source>
</evidence>
<dbReference type="InterPro" id="IPR013563">
    <property type="entry name" value="Oligopep_ABC_C"/>
</dbReference>
<dbReference type="InterPro" id="IPR003439">
    <property type="entry name" value="ABC_transporter-like_ATP-bd"/>
</dbReference>
<dbReference type="AlphaFoldDB" id="A0A4R3M842"/>
<gene>
    <name evidence="7" type="ORF">EDC64_101326</name>
</gene>
<dbReference type="OrthoDB" id="9815712at2"/>
<organism evidence="7 8">
    <name type="scientific">Aquabacter spiritensis</name>
    <dbReference type="NCBI Taxonomy" id="933073"/>
    <lineage>
        <taxon>Bacteria</taxon>
        <taxon>Pseudomonadati</taxon>
        <taxon>Pseudomonadota</taxon>
        <taxon>Alphaproteobacteria</taxon>
        <taxon>Hyphomicrobiales</taxon>
        <taxon>Xanthobacteraceae</taxon>
        <taxon>Aquabacter</taxon>
    </lineage>
</organism>